<dbReference type="InterPro" id="IPR018289">
    <property type="entry name" value="MULE_transposase_dom"/>
</dbReference>
<reference evidence="7" key="1">
    <citation type="submission" date="2023-10" db="EMBL/GenBank/DDBJ databases">
        <title>Chromosome-level genome of the transformable northern wattle, Acacia crassicarpa.</title>
        <authorList>
            <person name="Massaro I."/>
            <person name="Sinha N.R."/>
            <person name="Poethig S."/>
            <person name="Leichty A.R."/>
        </authorList>
    </citation>
    <scope>NUCLEOTIDE SEQUENCE</scope>
    <source>
        <strain evidence="7">Acra3RX</strain>
        <tissue evidence="7">Leaf</tissue>
    </source>
</reference>
<dbReference type="InterPro" id="IPR004332">
    <property type="entry name" value="Transposase_MuDR"/>
</dbReference>
<dbReference type="Proteomes" id="UP001293593">
    <property type="component" value="Unassembled WGS sequence"/>
</dbReference>
<keyword evidence="8" id="KW-1185">Reference proteome</keyword>
<accession>A0AAE1MKZ5</accession>
<evidence type="ECO:0000313" key="8">
    <source>
        <dbReference type="Proteomes" id="UP001293593"/>
    </source>
</evidence>
<dbReference type="Pfam" id="PF10551">
    <property type="entry name" value="MULE"/>
    <property type="match status" value="1"/>
</dbReference>
<protein>
    <recommendedName>
        <fullName evidence="9">SWIM-type domain-containing protein</fullName>
    </recommendedName>
</protein>
<comment type="caution">
    <text evidence="7">The sequence shown here is derived from an EMBL/GenBank/DDBJ whole genome shotgun (WGS) entry which is preliminary data.</text>
</comment>
<gene>
    <name evidence="7" type="ORF">QN277_025483</name>
</gene>
<dbReference type="EMBL" id="JAWXYG010000008">
    <property type="protein sequence ID" value="KAK4264281.1"/>
    <property type="molecule type" value="Genomic_DNA"/>
</dbReference>
<dbReference type="InterPro" id="IPR006564">
    <property type="entry name" value="Znf_PMZ"/>
</dbReference>
<proteinExistence type="predicted"/>
<dbReference type="AlphaFoldDB" id="A0AAE1MKZ5"/>
<dbReference type="GO" id="GO:0003676">
    <property type="term" value="F:nucleic acid binding"/>
    <property type="evidence" value="ECO:0007669"/>
    <property type="project" value="InterPro"/>
</dbReference>
<dbReference type="PANTHER" id="PTHR31973">
    <property type="entry name" value="POLYPROTEIN, PUTATIVE-RELATED"/>
    <property type="match status" value="1"/>
</dbReference>
<dbReference type="PROSITE" id="PS50158">
    <property type="entry name" value="ZF_CCHC"/>
    <property type="match status" value="1"/>
</dbReference>
<feature type="domain" description="SWIM-type" evidence="6">
    <location>
        <begin position="727"/>
        <end position="759"/>
    </location>
</feature>
<keyword evidence="3" id="KW-0862">Zinc</keyword>
<dbReference type="InterPro" id="IPR036875">
    <property type="entry name" value="Znf_CCHC_sf"/>
</dbReference>
<dbReference type="PROSITE" id="PS50966">
    <property type="entry name" value="ZF_SWIM"/>
    <property type="match status" value="1"/>
</dbReference>
<evidence type="ECO:0000256" key="1">
    <source>
        <dbReference type="ARBA" id="ARBA00022723"/>
    </source>
</evidence>
<evidence type="ECO:0000313" key="7">
    <source>
        <dbReference type="EMBL" id="KAK4264281.1"/>
    </source>
</evidence>
<sequence length="856" mass="99577">MSSSSNTFVTVIYHSGRRFEGPDGVQFEGKTKMMKIKRGTTYNELKERIYQKLGLHGSQCIHRLIAKVETIVGKDNIYYISNDICDDEDVECVIDVFANRRAQNFIEIYVELESGESSSIPMHTKSARYFVQEDTPVAVSAPLQVLSQVTLLDEGEDEEDENLHIEEDDEYERFIPLGDNSDTDVEGDFDRDMSPVNPGTATMPPLRVDPIRSGPESEPFWNESPHYCQINWAQCDDDMEMLYGDGDNHGGWQLGDPLYLYQEFHSKAEMQHAVKLYCMKSHRTAKVAKSDDHRFVMQCQNHADGCPWYMRAISPKNGNGWVVRKWGQEHTCVNQGLARDHRQLDSDVICAAIISMLREDPAIKPVLIQERIQRLYGYNITYKKAWKAKMKAIVKLFGDWEESYAFLPNWLTYMTQCNVGSVFRLDTDECFDEHRFYSDKRVFRRVFWTFHQTIEAFKYCKPILQVDGTHLYGKYKGTLLIATSQDGDGKLLPIAFAIIRPGEKYDDWWWFLCLLRDHVTQRQGICLISDRHASIIRAVQDHRTWQPPYAYHVYCLRHVGSNFNTRFRDVQLKKAVMKLGYMSSKIMFDIKFQEFIDANPQCVTWFERLAKEKWCRSHDAEGRRFGHMTTNLAECVNKVLRGARNLPITALVKLTCSRLVEYFVTRRVEINRNIAEERIVAKKVEDDLQRMNQLTVHYRVRIYDRDLQLFEVEDAYNQSTHVAGDIMRVDLINRKCQCGRFTARRYPCSHVLAVCKMEKLNHYSYVDPVFTVQYISQVYAAHWYPIGNELLIQQGEGPTVIPNVTLTRTKGRPKSTRIQNEMDWVESQPASSQQRCRGCNQTGHNMRTCPTRLRRA</sequence>
<dbReference type="PANTHER" id="PTHR31973:SF195">
    <property type="entry name" value="MUDR FAMILY TRANSPOSASE"/>
    <property type="match status" value="1"/>
</dbReference>
<dbReference type="SMART" id="SM00575">
    <property type="entry name" value="ZnF_PMZ"/>
    <property type="match status" value="1"/>
</dbReference>
<evidence type="ECO:0000259" key="6">
    <source>
        <dbReference type="PROSITE" id="PS50966"/>
    </source>
</evidence>
<evidence type="ECO:0000256" key="4">
    <source>
        <dbReference type="PROSITE-ProRule" id="PRU00047"/>
    </source>
</evidence>
<keyword evidence="1" id="KW-0479">Metal-binding</keyword>
<dbReference type="Pfam" id="PF03108">
    <property type="entry name" value="DBD_Tnp_Mut"/>
    <property type="match status" value="1"/>
</dbReference>
<organism evidence="7 8">
    <name type="scientific">Acacia crassicarpa</name>
    <name type="common">northern wattle</name>
    <dbReference type="NCBI Taxonomy" id="499986"/>
    <lineage>
        <taxon>Eukaryota</taxon>
        <taxon>Viridiplantae</taxon>
        <taxon>Streptophyta</taxon>
        <taxon>Embryophyta</taxon>
        <taxon>Tracheophyta</taxon>
        <taxon>Spermatophyta</taxon>
        <taxon>Magnoliopsida</taxon>
        <taxon>eudicotyledons</taxon>
        <taxon>Gunneridae</taxon>
        <taxon>Pentapetalae</taxon>
        <taxon>rosids</taxon>
        <taxon>fabids</taxon>
        <taxon>Fabales</taxon>
        <taxon>Fabaceae</taxon>
        <taxon>Caesalpinioideae</taxon>
        <taxon>mimosoid clade</taxon>
        <taxon>Acacieae</taxon>
        <taxon>Acacia</taxon>
    </lineage>
</organism>
<dbReference type="InterPro" id="IPR001878">
    <property type="entry name" value="Znf_CCHC"/>
</dbReference>
<evidence type="ECO:0000256" key="2">
    <source>
        <dbReference type="ARBA" id="ARBA00022771"/>
    </source>
</evidence>
<evidence type="ECO:0000256" key="3">
    <source>
        <dbReference type="ARBA" id="ARBA00022833"/>
    </source>
</evidence>
<keyword evidence="2 4" id="KW-0863">Zinc-finger</keyword>
<evidence type="ECO:0008006" key="9">
    <source>
        <dbReference type="Google" id="ProtNLM"/>
    </source>
</evidence>
<dbReference type="InterPro" id="IPR007527">
    <property type="entry name" value="Znf_SWIM"/>
</dbReference>
<dbReference type="SUPFAM" id="SSF57756">
    <property type="entry name" value="Retrovirus zinc finger-like domains"/>
    <property type="match status" value="1"/>
</dbReference>
<evidence type="ECO:0000259" key="5">
    <source>
        <dbReference type="PROSITE" id="PS50158"/>
    </source>
</evidence>
<name>A0AAE1MKZ5_9FABA</name>
<dbReference type="GO" id="GO:0008270">
    <property type="term" value="F:zinc ion binding"/>
    <property type="evidence" value="ECO:0007669"/>
    <property type="project" value="UniProtKB-KW"/>
</dbReference>
<dbReference type="Pfam" id="PF04434">
    <property type="entry name" value="SWIM"/>
    <property type="match status" value="1"/>
</dbReference>
<feature type="domain" description="CCHC-type" evidence="5">
    <location>
        <begin position="835"/>
        <end position="850"/>
    </location>
</feature>